<proteinExistence type="predicted"/>
<dbReference type="Proteomes" id="UP001454036">
    <property type="component" value="Unassembled WGS sequence"/>
</dbReference>
<reference evidence="3 4" key="1">
    <citation type="submission" date="2024-01" db="EMBL/GenBank/DDBJ databases">
        <title>The complete chloroplast genome sequence of Lithospermum erythrorhizon: insights into the phylogenetic relationship among Boraginaceae species and the maternal lineages of purple gromwells.</title>
        <authorList>
            <person name="Okada T."/>
            <person name="Watanabe K."/>
        </authorList>
    </citation>
    <scope>NUCLEOTIDE SEQUENCE [LARGE SCALE GENOMIC DNA]</scope>
</reference>
<evidence type="ECO:0000259" key="2">
    <source>
        <dbReference type="Pfam" id="PF03732"/>
    </source>
</evidence>
<dbReference type="CDD" id="cd00303">
    <property type="entry name" value="retropepsin_like"/>
    <property type="match status" value="1"/>
</dbReference>
<dbReference type="PANTHER" id="PTHR33240">
    <property type="entry name" value="OS08G0508500 PROTEIN"/>
    <property type="match status" value="1"/>
</dbReference>
<sequence>MYKFKTFGRFGDPSNHLKSFDSQLSFWASDNEVYVRAFPSNLSGQALKWFHKLPPNYIDCWQDVVDLLMDKFGALIVADADERTLMEIQQKLGESLRSYATRFEEVATNIPTANEKVMMISGNDASPRITGSIDTISRGIVGGGDTANARRKYARRAVYALGPYVATIDKEEISFSNKELMGLELPHDDPLVVSPIISNFVVARMLVDMGSSADILYLRAYDQLGLARKHLKPVATPLTGFTGNSIYPVGIAELDVMAGNASRTVTVRASFTMVDIADLSYNGLTGRPLLTALQAIVSPLHLKMKFPTPRGIGEMSGEQKRGQECYQLSIPRGLLRRDPSKRKRNIAKHPRVMNVGEPTSSEHQDNDPKDFESQKRGSPHEDLEVVAFDERRPNRVFKIGTQLGEEGLKKCSRGVPRTCRVLIKR</sequence>
<evidence type="ECO:0000256" key="1">
    <source>
        <dbReference type="SAM" id="MobiDB-lite"/>
    </source>
</evidence>
<name>A0AAV3RLL7_LITER</name>
<organism evidence="3 4">
    <name type="scientific">Lithospermum erythrorhizon</name>
    <name type="common">Purple gromwell</name>
    <name type="synonym">Lithospermum officinale var. erythrorhizon</name>
    <dbReference type="NCBI Taxonomy" id="34254"/>
    <lineage>
        <taxon>Eukaryota</taxon>
        <taxon>Viridiplantae</taxon>
        <taxon>Streptophyta</taxon>
        <taxon>Embryophyta</taxon>
        <taxon>Tracheophyta</taxon>
        <taxon>Spermatophyta</taxon>
        <taxon>Magnoliopsida</taxon>
        <taxon>eudicotyledons</taxon>
        <taxon>Gunneridae</taxon>
        <taxon>Pentapetalae</taxon>
        <taxon>asterids</taxon>
        <taxon>lamiids</taxon>
        <taxon>Boraginales</taxon>
        <taxon>Boraginaceae</taxon>
        <taxon>Boraginoideae</taxon>
        <taxon>Lithospermeae</taxon>
        <taxon>Lithospermum</taxon>
    </lineage>
</organism>
<feature type="domain" description="Retrotransposon gag" evidence="2">
    <location>
        <begin position="37"/>
        <end position="115"/>
    </location>
</feature>
<dbReference type="PANTHER" id="PTHR33240:SF15">
    <property type="entry name" value="GAG-PRO-LIKE PROTEIN"/>
    <property type="match status" value="1"/>
</dbReference>
<gene>
    <name evidence="3" type="ORF">LIER_30124</name>
</gene>
<feature type="compositionally biased region" description="Basic and acidic residues" evidence="1">
    <location>
        <begin position="360"/>
        <end position="384"/>
    </location>
</feature>
<dbReference type="InterPro" id="IPR005162">
    <property type="entry name" value="Retrotrans_gag_dom"/>
</dbReference>
<dbReference type="Pfam" id="PF03732">
    <property type="entry name" value="Retrotrans_gag"/>
    <property type="match status" value="1"/>
</dbReference>
<dbReference type="InterPro" id="IPR021109">
    <property type="entry name" value="Peptidase_aspartic_dom_sf"/>
</dbReference>
<dbReference type="EMBL" id="BAABME010010635">
    <property type="protein sequence ID" value="GAA0180541.1"/>
    <property type="molecule type" value="Genomic_DNA"/>
</dbReference>
<accession>A0AAV3RLL7</accession>
<protein>
    <recommendedName>
        <fullName evidence="2">Retrotransposon gag domain-containing protein</fullName>
    </recommendedName>
</protein>
<dbReference type="Gene3D" id="2.40.70.10">
    <property type="entry name" value="Acid Proteases"/>
    <property type="match status" value="1"/>
</dbReference>
<dbReference type="AlphaFoldDB" id="A0AAV3RLL7"/>
<comment type="caution">
    <text evidence="3">The sequence shown here is derived from an EMBL/GenBank/DDBJ whole genome shotgun (WGS) entry which is preliminary data.</text>
</comment>
<feature type="compositionally biased region" description="Basic residues" evidence="1">
    <location>
        <begin position="339"/>
        <end position="351"/>
    </location>
</feature>
<keyword evidence="4" id="KW-1185">Reference proteome</keyword>
<evidence type="ECO:0000313" key="3">
    <source>
        <dbReference type="EMBL" id="GAA0180541.1"/>
    </source>
</evidence>
<evidence type="ECO:0000313" key="4">
    <source>
        <dbReference type="Proteomes" id="UP001454036"/>
    </source>
</evidence>
<feature type="region of interest" description="Disordered" evidence="1">
    <location>
        <begin position="337"/>
        <end position="384"/>
    </location>
</feature>